<dbReference type="PANTHER" id="PTHR43479:SF7">
    <property type="entry name" value="TETR-FAMILY TRANSCRIPTIONAL REGULATOR"/>
    <property type="match status" value="1"/>
</dbReference>
<dbReference type="InterPro" id="IPR001647">
    <property type="entry name" value="HTH_TetR"/>
</dbReference>
<evidence type="ECO:0000259" key="4">
    <source>
        <dbReference type="PROSITE" id="PS50977"/>
    </source>
</evidence>
<dbReference type="PRINTS" id="PR00455">
    <property type="entry name" value="HTHTETR"/>
</dbReference>
<dbReference type="Gene3D" id="1.10.357.10">
    <property type="entry name" value="Tetracycline Repressor, domain 2"/>
    <property type="match status" value="1"/>
</dbReference>
<dbReference type="PROSITE" id="PS50977">
    <property type="entry name" value="HTH_TETR_2"/>
    <property type="match status" value="1"/>
</dbReference>
<protein>
    <submittedName>
        <fullName evidence="5">TetR family transcriptional regulator</fullName>
    </submittedName>
</protein>
<dbReference type="AlphaFoldDB" id="A0A561CQD7"/>
<evidence type="ECO:0000256" key="3">
    <source>
        <dbReference type="PROSITE-ProRule" id="PRU00335"/>
    </source>
</evidence>
<dbReference type="Pfam" id="PF14278">
    <property type="entry name" value="TetR_C_8"/>
    <property type="match status" value="1"/>
</dbReference>
<dbReference type="RefSeq" id="WP_144567577.1">
    <property type="nucleotide sequence ID" value="NZ_VIVN01000015.1"/>
</dbReference>
<dbReference type="InterPro" id="IPR050624">
    <property type="entry name" value="HTH-type_Tx_Regulator"/>
</dbReference>
<keyword evidence="1" id="KW-0678">Repressor</keyword>
<dbReference type="GO" id="GO:0003677">
    <property type="term" value="F:DNA binding"/>
    <property type="evidence" value="ECO:0007669"/>
    <property type="project" value="UniProtKB-UniRule"/>
</dbReference>
<accession>A0A561CQD7</accession>
<dbReference type="SUPFAM" id="SSF46689">
    <property type="entry name" value="Homeodomain-like"/>
    <property type="match status" value="1"/>
</dbReference>
<sequence>MSKVDRRIPKSQEAIKNALIKLMTEKSFDEITIQDISDKANVNRGTIYPHYTDKYDLLDKLMEEHINKLKETSEWACEGEWIDATLVFFEYFERNYLFFSTMLASKGAPSFRSKFLEFLIEEFKDEVDKGKNQGLSEDTIVKFAANAYVAVLESWLKEGMPSPPQSIAKELGILLERIV</sequence>
<organism evidence="5 6">
    <name type="scientific">Neobacillus bataviensis</name>
    <dbReference type="NCBI Taxonomy" id="220685"/>
    <lineage>
        <taxon>Bacteria</taxon>
        <taxon>Bacillati</taxon>
        <taxon>Bacillota</taxon>
        <taxon>Bacilli</taxon>
        <taxon>Bacillales</taxon>
        <taxon>Bacillaceae</taxon>
        <taxon>Neobacillus</taxon>
    </lineage>
</organism>
<keyword evidence="2 3" id="KW-0238">DNA-binding</keyword>
<proteinExistence type="predicted"/>
<gene>
    <name evidence="5" type="ORF">FB550_11553</name>
</gene>
<evidence type="ECO:0000256" key="2">
    <source>
        <dbReference type="ARBA" id="ARBA00023125"/>
    </source>
</evidence>
<dbReference type="Proteomes" id="UP000319671">
    <property type="component" value="Unassembled WGS sequence"/>
</dbReference>
<comment type="caution">
    <text evidence="5">The sequence shown here is derived from an EMBL/GenBank/DDBJ whole genome shotgun (WGS) entry which is preliminary data.</text>
</comment>
<dbReference type="InterPro" id="IPR009057">
    <property type="entry name" value="Homeodomain-like_sf"/>
</dbReference>
<feature type="DNA-binding region" description="H-T-H motif" evidence="3">
    <location>
        <begin position="32"/>
        <end position="51"/>
    </location>
</feature>
<dbReference type="Pfam" id="PF00440">
    <property type="entry name" value="TetR_N"/>
    <property type="match status" value="1"/>
</dbReference>
<reference evidence="5 6" key="1">
    <citation type="submission" date="2019-06" db="EMBL/GenBank/DDBJ databases">
        <title>Sorghum-associated microbial communities from plants grown in Nebraska, USA.</title>
        <authorList>
            <person name="Schachtman D."/>
        </authorList>
    </citation>
    <scope>NUCLEOTIDE SEQUENCE [LARGE SCALE GENOMIC DNA]</scope>
    <source>
        <strain evidence="5 6">2482</strain>
    </source>
</reference>
<name>A0A561CQD7_9BACI</name>
<dbReference type="PANTHER" id="PTHR43479">
    <property type="entry name" value="ACREF/ENVCD OPERON REPRESSOR-RELATED"/>
    <property type="match status" value="1"/>
</dbReference>
<keyword evidence="6" id="KW-1185">Reference proteome</keyword>
<evidence type="ECO:0000256" key="1">
    <source>
        <dbReference type="ARBA" id="ARBA00022491"/>
    </source>
</evidence>
<dbReference type="EMBL" id="VIVN01000015">
    <property type="protein sequence ID" value="TWD93416.1"/>
    <property type="molecule type" value="Genomic_DNA"/>
</dbReference>
<feature type="domain" description="HTH tetR-type" evidence="4">
    <location>
        <begin position="9"/>
        <end position="69"/>
    </location>
</feature>
<evidence type="ECO:0000313" key="5">
    <source>
        <dbReference type="EMBL" id="TWD93416.1"/>
    </source>
</evidence>
<evidence type="ECO:0000313" key="6">
    <source>
        <dbReference type="Proteomes" id="UP000319671"/>
    </source>
</evidence>
<dbReference type="InterPro" id="IPR039532">
    <property type="entry name" value="TetR_C_Firmicutes"/>
</dbReference>